<dbReference type="EMBL" id="BDDD01000042">
    <property type="protein sequence ID" value="GAV57795.1"/>
    <property type="molecule type" value="Genomic_DNA"/>
</dbReference>
<keyword evidence="2" id="KW-1185">Reference proteome</keyword>
<dbReference type="AlphaFoldDB" id="A0A1Q3AQ69"/>
<evidence type="ECO:0000313" key="1">
    <source>
        <dbReference type="EMBL" id="GAV57795.1"/>
    </source>
</evidence>
<reference evidence="2" key="1">
    <citation type="submission" date="2016-04" db="EMBL/GenBank/DDBJ databases">
        <title>Cephalotus genome sequencing.</title>
        <authorList>
            <person name="Fukushima K."/>
            <person name="Hasebe M."/>
            <person name="Fang X."/>
        </authorList>
    </citation>
    <scope>NUCLEOTIDE SEQUENCE [LARGE SCALE GENOMIC DNA]</scope>
    <source>
        <strain evidence="2">cv. St1</strain>
    </source>
</reference>
<evidence type="ECO:0000313" key="2">
    <source>
        <dbReference type="Proteomes" id="UP000187406"/>
    </source>
</evidence>
<sequence length="102" mass="12233">MKLIQECYGLGLRRVSCPINQKPYPDWIDRNYKFPLGYKIPEFSIFSRDYYQFTIEHIGRFTVQCGEASTNVFLKLRLFANSFTWYINLPPNSVYSWQEMEL</sequence>
<dbReference type="Proteomes" id="UP000187406">
    <property type="component" value="Unassembled WGS sequence"/>
</dbReference>
<proteinExistence type="predicted"/>
<dbReference type="InParanoid" id="A0A1Q3AQ69"/>
<dbReference type="OrthoDB" id="1166206at2759"/>
<protein>
    <submittedName>
        <fullName evidence="1">Uncharacterized protein</fullName>
    </submittedName>
</protein>
<organism evidence="1 2">
    <name type="scientific">Cephalotus follicularis</name>
    <name type="common">Albany pitcher plant</name>
    <dbReference type="NCBI Taxonomy" id="3775"/>
    <lineage>
        <taxon>Eukaryota</taxon>
        <taxon>Viridiplantae</taxon>
        <taxon>Streptophyta</taxon>
        <taxon>Embryophyta</taxon>
        <taxon>Tracheophyta</taxon>
        <taxon>Spermatophyta</taxon>
        <taxon>Magnoliopsida</taxon>
        <taxon>eudicotyledons</taxon>
        <taxon>Gunneridae</taxon>
        <taxon>Pentapetalae</taxon>
        <taxon>rosids</taxon>
        <taxon>fabids</taxon>
        <taxon>Oxalidales</taxon>
        <taxon>Cephalotaceae</taxon>
        <taxon>Cephalotus</taxon>
    </lineage>
</organism>
<name>A0A1Q3AQ69_CEPFO</name>
<accession>A0A1Q3AQ69</accession>
<gene>
    <name evidence="1" type="ORF">CFOL_v3_01331</name>
</gene>
<comment type="caution">
    <text evidence="1">The sequence shown here is derived from an EMBL/GenBank/DDBJ whole genome shotgun (WGS) entry which is preliminary data.</text>
</comment>